<reference evidence="1" key="1">
    <citation type="submission" date="2023-07" db="EMBL/GenBank/DDBJ databases">
        <title>Black Yeasts Isolated from many extreme environments.</title>
        <authorList>
            <person name="Coleine C."/>
            <person name="Stajich J.E."/>
            <person name="Selbmann L."/>
        </authorList>
    </citation>
    <scope>NUCLEOTIDE SEQUENCE</scope>
    <source>
        <strain evidence="1">CCFEE 5714</strain>
    </source>
</reference>
<organism evidence="1 2">
    <name type="scientific">Vermiconidia calcicola</name>
    <dbReference type="NCBI Taxonomy" id="1690605"/>
    <lineage>
        <taxon>Eukaryota</taxon>
        <taxon>Fungi</taxon>
        <taxon>Dikarya</taxon>
        <taxon>Ascomycota</taxon>
        <taxon>Pezizomycotina</taxon>
        <taxon>Dothideomycetes</taxon>
        <taxon>Dothideomycetidae</taxon>
        <taxon>Mycosphaerellales</taxon>
        <taxon>Extremaceae</taxon>
        <taxon>Vermiconidia</taxon>
    </lineage>
</organism>
<evidence type="ECO:0000313" key="1">
    <source>
        <dbReference type="EMBL" id="KAK3718878.1"/>
    </source>
</evidence>
<comment type="caution">
    <text evidence="1">The sequence shown here is derived from an EMBL/GenBank/DDBJ whole genome shotgun (WGS) entry which is preliminary data.</text>
</comment>
<name>A0ACC3NMT3_9PEZI</name>
<dbReference type="Proteomes" id="UP001281147">
    <property type="component" value="Unassembled WGS sequence"/>
</dbReference>
<accession>A0ACC3NMT3</accession>
<protein>
    <submittedName>
        <fullName evidence="1">Uncharacterized protein</fullName>
    </submittedName>
</protein>
<keyword evidence="2" id="KW-1185">Reference proteome</keyword>
<gene>
    <name evidence="1" type="ORF">LTR37_004794</name>
</gene>
<dbReference type="EMBL" id="JAUTXU010000029">
    <property type="protein sequence ID" value="KAK3718878.1"/>
    <property type="molecule type" value="Genomic_DNA"/>
</dbReference>
<proteinExistence type="predicted"/>
<sequence>MQSTQEKLDALKDLLGLLATGVDNGANPIAQKTMIMGCLNLVEEVQVEVPKTSIEQEQQQEQHMPDGYVACSGPSVDGVDGYVEANMSSEEGDWGNEDETYNYEHHCYFCHQGEYGSCRFDK</sequence>
<evidence type="ECO:0000313" key="2">
    <source>
        <dbReference type="Proteomes" id="UP001281147"/>
    </source>
</evidence>